<keyword evidence="2 3" id="KW-0040">ANK repeat</keyword>
<sequence length="185" mass="20561">MGYTTRVTPLHIASLFWNADAIRVLLDHCGGDVDRTAMVRVNDPALVDGSTTLHYLVRHWDQLDLLRYLVQCGATVNATNHRGNTPLHEAMRGGLFVFDRRGCSRPLEPVDSDRSIQARDAMLGVLIEAGGSMEPRNGAGDTPTQVWDQVTERQRRRLQHRDAAQRLLARGRGAGIIDGRDNSLL</sequence>
<dbReference type="EMBL" id="ML741806">
    <property type="protein sequence ID" value="KAE8325660.1"/>
    <property type="molecule type" value="Genomic_DNA"/>
</dbReference>
<dbReference type="InterPro" id="IPR036770">
    <property type="entry name" value="Ankyrin_rpt-contain_sf"/>
</dbReference>
<feature type="repeat" description="ANK" evidence="3">
    <location>
        <begin position="48"/>
        <end position="81"/>
    </location>
</feature>
<evidence type="ECO:0000256" key="2">
    <source>
        <dbReference type="ARBA" id="ARBA00023043"/>
    </source>
</evidence>
<evidence type="ECO:0000313" key="4">
    <source>
        <dbReference type="EMBL" id="KAE8325660.1"/>
    </source>
</evidence>
<keyword evidence="5" id="KW-1185">Reference proteome</keyword>
<evidence type="ECO:0000256" key="1">
    <source>
        <dbReference type="ARBA" id="ARBA00022737"/>
    </source>
</evidence>
<dbReference type="PANTHER" id="PTHR24180">
    <property type="entry name" value="CYCLIN-DEPENDENT KINASE INHIBITOR 2C-RELATED"/>
    <property type="match status" value="1"/>
</dbReference>
<dbReference type="SUPFAM" id="SSF48403">
    <property type="entry name" value="Ankyrin repeat"/>
    <property type="match status" value="1"/>
</dbReference>
<gene>
    <name evidence="4" type="ORF">BDV39DRAFT_194271</name>
</gene>
<dbReference type="Gene3D" id="1.25.40.20">
    <property type="entry name" value="Ankyrin repeat-containing domain"/>
    <property type="match status" value="1"/>
</dbReference>
<protein>
    <submittedName>
        <fullName evidence="4">Uncharacterized protein</fullName>
    </submittedName>
</protein>
<dbReference type="PROSITE" id="PS50088">
    <property type="entry name" value="ANK_REPEAT"/>
    <property type="match status" value="1"/>
</dbReference>
<keyword evidence="1" id="KW-0677">Repeat</keyword>
<dbReference type="Pfam" id="PF12796">
    <property type="entry name" value="Ank_2"/>
    <property type="match status" value="1"/>
</dbReference>
<evidence type="ECO:0000313" key="5">
    <source>
        <dbReference type="Proteomes" id="UP000325945"/>
    </source>
</evidence>
<proteinExistence type="predicted"/>
<organism evidence="4 5">
    <name type="scientific">Aspergillus sergii</name>
    <dbReference type="NCBI Taxonomy" id="1034303"/>
    <lineage>
        <taxon>Eukaryota</taxon>
        <taxon>Fungi</taxon>
        <taxon>Dikarya</taxon>
        <taxon>Ascomycota</taxon>
        <taxon>Pezizomycotina</taxon>
        <taxon>Eurotiomycetes</taxon>
        <taxon>Eurotiomycetidae</taxon>
        <taxon>Eurotiales</taxon>
        <taxon>Aspergillaceae</taxon>
        <taxon>Aspergillus</taxon>
        <taxon>Aspergillus subgen. Circumdati</taxon>
    </lineage>
</organism>
<dbReference type="InterPro" id="IPR002110">
    <property type="entry name" value="Ankyrin_rpt"/>
</dbReference>
<accession>A0A5N6X267</accession>
<dbReference type="PROSITE" id="PS50297">
    <property type="entry name" value="ANK_REP_REGION"/>
    <property type="match status" value="1"/>
</dbReference>
<dbReference type="InterPro" id="IPR051637">
    <property type="entry name" value="Ank_repeat_dom-contain_49"/>
</dbReference>
<dbReference type="SMART" id="SM00248">
    <property type="entry name" value="ANK"/>
    <property type="match status" value="3"/>
</dbReference>
<dbReference type="Proteomes" id="UP000325945">
    <property type="component" value="Unassembled WGS sequence"/>
</dbReference>
<dbReference type="AlphaFoldDB" id="A0A5N6X267"/>
<name>A0A5N6X267_9EURO</name>
<dbReference type="PANTHER" id="PTHR24180:SF45">
    <property type="entry name" value="POLY [ADP-RIBOSE] POLYMERASE TANKYRASE"/>
    <property type="match status" value="1"/>
</dbReference>
<evidence type="ECO:0000256" key="3">
    <source>
        <dbReference type="PROSITE-ProRule" id="PRU00023"/>
    </source>
</evidence>
<reference evidence="5" key="1">
    <citation type="submission" date="2019-04" db="EMBL/GenBank/DDBJ databases">
        <title>Friends and foes A comparative genomics studyof 23 Aspergillus species from section Flavi.</title>
        <authorList>
            <consortium name="DOE Joint Genome Institute"/>
            <person name="Kjaerbolling I."/>
            <person name="Vesth T."/>
            <person name="Frisvad J.C."/>
            <person name="Nybo J.L."/>
            <person name="Theobald S."/>
            <person name="Kildgaard S."/>
            <person name="Isbrandt T."/>
            <person name="Kuo A."/>
            <person name="Sato A."/>
            <person name="Lyhne E.K."/>
            <person name="Kogle M.E."/>
            <person name="Wiebenga A."/>
            <person name="Kun R.S."/>
            <person name="Lubbers R.J."/>
            <person name="Makela M.R."/>
            <person name="Barry K."/>
            <person name="Chovatia M."/>
            <person name="Clum A."/>
            <person name="Daum C."/>
            <person name="Haridas S."/>
            <person name="He G."/>
            <person name="LaButti K."/>
            <person name="Lipzen A."/>
            <person name="Mondo S."/>
            <person name="Riley R."/>
            <person name="Salamov A."/>
            <person name="Simmons B.A."/>
            <person name="Magnuson J.K."/>
            <person name="Henrissat B."/>
            <person name="Mortensen U.H."/>
            <person name="Larsen T.O."/>
            <person name="Devries R.P."/>
            <person name="Grigoriev I.V."/>
            <person name="Machida M."/>
            <person name="Baker S.E."/>
            <person name="Andersen M.R."/>
        </authorList>
    </citation>
    <scope>NUCLEOTIDE SEQUENCE [LARGE SCALE GENOMIC DNA]</scope>
    <source>
        <strain evidence="5">CBS 130017</strain>
    </source>
</reference>